<dbReference type="InterPro" id="IPR027470">
    <property type="entry name" value="Cation_efflux_CTD"/>
</dbReference>
<evidence type="ECO:0000259" key="11">
    <source>
        <dbReference type="Pfam" id="PF16916"/>
    </source>
</evidence>
<evidence type="ECO:0000313" key="13">
    <source>
        <dbReference type="Proteomes" id="UP000019678"/>
    </source>
</evidence>
<dbReference type="Gene3D" id="3.30.70.1350">
    <property type="entry name" value="Cation efflux protein, cytoplasmic domain"/>
    <property type="match status" value="1"/>
</dbReference>
<keyword evidence="5" id="KW-0862">Zinc</keyword>
<evidence type="ECO:0000256" key="3">
    <source>
        <dbReference type="ARBA" id="ARBA00022448"/>
    </source>
</evidence>
<sequence>MVVEAGVGFWSGSLALVADAGHMLADTAALGLAMIAQRIAARERTRDRTFGHRRAEVLAAFANGIALGLTAIWIFVEAVSRWSSPPEIQGEAVAITAGTGLLVNLISAAILSAGQAGHNVNTRAALAHVLSDALGSVGALVSALLILLFGWYRADPTISMAIGGLILWGGWRLVRDTSHVLMEGSPAAMDLAAVEETIRSVQGVKDLHDLHVWSISEGYDVLTVHVVIAPDHHGTEVAAAVNRRMREVHGLSHCTVQPEATRPEGLVRLRRGPT</sequence>
<dbReference type="InterPro" id="IPR027469">
    <property type="entry name" value="Cation_efflux_TMD_sf"/>
</dbReference>
<proteinExistence type="inferred from homology"/>
<dbReference type="AlphaFoldDB" id="A0A017T290"/>
<dbReference type="Gene3D" id="1.20.1510.10">
    <property type="entry name" value="Cation efflux protein transmembrane domain"/>
    <property type="match status" value="1"/>
</dbReference>
<dbReference type="Proteomes" id="UP000019678">
    <property type="component" value="Unassembled WGS sequence"/>
</dbReference>
<feature type="transmembrane region" description="Helical" evidence="9">
    <location>
        <begin position="57"/>
        <end position="76"/>
    </location>
</feature>
<name>A0A017T290_9BACT</name>
<dbReference type="eggNOG" id="COG1230">
    <property type="taxonomic scope" value="Bacteria"/>
</dbReference>
<dbReference type="SUPFAM" id="SSF160240">
    <property type="entry name" value="Cation efflux protein cytoplasmic domain-like"/>
    <property type="match status" value="1"/>
</dbReference>
<keyword evidence="5" id="KW-0864">Zinc transport</keyword>
<dbReference type="PANTHER" id="PTHR11562:SF17">
    <property type="entry name" value="RE54080P-RELATED"/>
    <property type="match status" value="1"/>
</dbReference>
<dbReference type="GO" id="GO:0005886">
    <property type="term" value="C:plasma membrane"/>
    <property type="evidence" value="ECO:0007669"/>
    <property type="project" value="TreeGrafter"/>
</dbReference>
<organism evidence="12 13">
    <name type="scientific">Chondromyces apiculatus DSM 436</name>
    <dbReference type="NCBI Taxonomy" id="1192034"/>
    <lineage>
        <taxon>Bacteria</taxon>
        <taxon>Pseudomonadati</taxon>
        <taxon>Myxococcota</taxon>
        <taxon>Polyangia</taxon>
        <taxon>Polyangiales</taxon>
        <taxon>Polyangiaceae</taxon>
        <taxon>Chondromyces</taxon>
    </lineage>
</organism>
<keyword evidence="13" id="KW-1185">Reference proteome</keyword>
<evidence type="ECO:0000256" key="9">
    <source>
        <dbReference type="SAM" id="Phobius"/>
    </source>
</evidence>
<dbReference type="InterPro" id="IPR050681">
    <property type="entry name" value="CDF/SLC30A"/>
</dbReference>
<evidence type="ECO:0000256" key="8">
    <source>
        <dbReference type="ARBA" id="ARBA00023136"/>
    </source>
</evidence>
<dbReference type="Pfam" id="PF01545">
    <property type="entry name" value="Cation_efflux"/>
    <property type="match status" value="1"/>
</dbReference>
<dbReference type="STRING" id="1192034.CAP_6383"/>
<reference evidence="12 13" key="1">
    <citation type="submission" date="2013-05" db="EMBL/GenBank/DDBJ databases">
        <title>Genome assembly of Chondromyces apiculatus DSM 436.</title>
        <authorList>
            <person name="Sharma G."/>
            <person name="Khatri I."/>
            <person name="Kaur C."/>
            <person name="Mayilraj S."/>
            <person name="Subramanian S."/>
        </authorList>
    </citation>
    <scope>NUCLEOTIDE SEQUENCE [LARGE SCALE GENOMIC DNA]</scope>
    <source>
        <strain evidence="12 13">DSM 436</strain>
    </source>
</reference>
<dbReference type="GO" id="GO:0005385">
    <property type="term" value="F:zinc ion transmembrane transporter activity"/>
    <property type="evidence" value="ECO:0007669"/>
    <property type="project" value="TreeGrafter"/>
</dbReference>
<evidence type="ECO:0000256" key="4">
    <source>
        <dbReference type="ARBA" id="ARBA00022692"/>
    </source>
</evidence>
<keyword evidence="3" id="KW-0813">Transport</keyword>
<keyword evidence="6 9" id="KW-1133">Transmembrane helix</keyword>
<evidence type="ECO:0000259" key="10">
    <source>
        <dbReference type="Pfam" id="PF01545"/>
    </source>
</evidence>
<comment type="similarity">
    <text evidence="2">Belongs to the cation diffusion facilitator (CDF) transporter (TC 2.A.4) family. SLC30A subfamily.</text>
</comment>
<dbReference type="NCBIfam" id="TIGR01297">
    <property type="entry name" value="CDF"/>
    <property type="match status" value="1"/>
</dbReference>
<evidence type="ECO:0000256" key="6">
    <source>
        <dbReference type="ARBA" id="ARBA00022989"/>
    </source>
</evidence>
<dbReference type="SUPFAM" id="SSF161111">
    <property type="entry name" value="Cation efflux protein transmembrane domain-like"/>
    <property type="match status" value="1"/>
</dbReference>
<feature type="transmembrane region" description="Helical" evidence="9">
    <location>
        <begin position="158"/>
        <end position="174"/>
    </location>
</feature>
<keyword evidence="7" id="KW-0406">Ion transport</keyword>
<feature type="transmembrane region" description="Helical" evidence="9">
    <location>
        <begin position="92"/>
        <end position="113"/>
    </location>
</feature>
<keyword evidence="8 9" id="KW-0472">Membrane</keyword>
<dbReference type="EMBL" id="ASRX01000053">
    <property type="protein sequence ID" value="EYF02960.1"/>
    <property type="molecule type" value="Genomic_DNA"/>
</dbReference>
<dbReference type="InterPro" id="IPR036837">
    <property type="entry name" value="Cation_efflux_CTD_sf"/>
</dbReference>
<evidence type="ECO:0000256" key="7">
    <source>
        <dbReference type="ARBA" id="ARBA00023065"/>
    </source>
</evidence>
<evidence type="ECO:0000256" key="5">
    <source>
        <dbReference type="ARBA" id="ARBA00022906"/>
    </source>
</evidence>
<dbReference type="InterPro" id="IPR002524">
    <property type="entry name" value="Cation_efflux"/>
</dbReference>
<feature type="transmembrane region" description="Helical" evidence="9">
    <location>
        <begin position="125"/>
        <end position="152"/>
    </location>
</feature>
<comment type="caution">
    <text evidence="12">The sequence shown here is derived from an EMBL/GenBank/DDBJ whole genome shotgun (WGS) entry which is preliminary data.</text>
</comment>
<comment type="subcellular location">
    <subcellularLocation>
        <location evidence="1">Membrane</location>
        <topology evidence="1">Multi-pass membrane protein</topology>
    </subcellularLocation>
</comment>
<evidence type="ECO:0000256" key="2">
    <source>
        <dbReference type="ARBA" id="ARBA00008873"/>
    </source>
</evidence>
<feature type="domain" description="Cation efflux protein cytoplasmic" evidence="11">
    <location>
        <begin position="189"/>
        <end position="259"/>
    </location>
</feature>
<evidence type="ECO:0000256" key="1">
    <source>
        <dbReference type="ARBA" id="ARBA00004141"/>
    </source>
</evidence>
<protein>
    <submittedName>
        <fullName evidence="12">Cobalt-zinc-cadmium resistance protein CzcD</fullName>
    </submittedName>
</protein>
<gene>
    <name evidence="12" type="ORF">CAP_6383</name>
</gene>
<feature type="domain" description="Cation efflux protein transmembrane" evidence="10">
    <location>
        <begin position="1"/>
        <end position="182"/>
    </location>
</feature>
<dbReference type="Pfam" id="PF16916">
    <property type="entry name" value="ZT_dimer"/>
    <property type="match status" value="1"/>
</dbReference>
<keyword evidence="4 9" id="KW-0812">Transmembrane</keyword>
<dbReference type="PANTHER" id="PTHR11562">
    <property type="entry name" value="CATION EFFLUX PROTEIN/ ZINC TRANSPORTER"/>
    <property type="match status" value="1"/>
</dbReference>
<feature type="transmembrane region" description="Helical" evidence="9">
    <location>
        <begin position="12"/>
        <end position="36"/>
    </location>
</feature>
<dbReference type="InterPro" id="IPR058533">
    <property type="entry name" value="Cation_efflux_TM"/>
</dbReference>
<accession>A0A017T290</accession>
<evidence type="ECO:0000313" key="12">
    <source>
        <dbReference type="EMBL" id="EYF02960.1"/>
    </source>
</evidence>